<dbReference type="Gene3D" id="3.40.50.620">
    <property type="entry name" value="HUPs"/>
    <property type="match status" value="1"/>
</dbReference>
<evidence type="ECO:0000256" key="5">
    <source>
        <dbReference type="ARBA" id="ARBA00022695"/>
    </source>
</evidence>
<evidence type="ECO:0000256" key="3">
    <source>
        <dbReference type="ARBA" id="ARBA00022642"/>
    </source>
</evidence>
<dbReference type="GO" id="GO:0005524">
    <property type="term" value="F:ATP binding"/>
    <property type="evidence" value="ECO:0007669"/>
    <property type="project" value="UniProtKB-KW"/>
</dbReference>
<dbReference type="PANTHER" id="PTHR39321:SF3">
    <property type="entry name" value="PHOSPHOPANTETHEINE ADENYLYLTRANSFERASE"/>
    <property type="match status" value="1"/>
</dbReference>
<comment type="catalytic activity">
    <reaction evidence="9 10">
        <text>nicotinate beta-D-ribonucleotide + ATP + H(+) = deamido-NAD(+) + diphosphate</text>
        <dbReference type="Rhea" id="RHEA:22860"/>
        <dbReference type="ChEBI" id="CHEBI:15378"/>
        <dbReference type="ChEBI" id="CHEBI:30616"/>
        <dbReference type="ChEBI" id="CHEBI:33019"/>
        <dbReference type="ChEBI" id="CHEBI:57502"/>
        <dbReference type="ChEBI" id="CHEBI:58437"/>
        <dbReference type="EC" id="2.7.7.18"/>
    </reaction>
</comment>
<evidence type="ECO:0000313" key="13">
    <source>
        <dbReference type="Proteomes" id="UP000053467"/>
    </source>
</evidence>
<dbReference type="HAMAP" id="MF_00244">
    <property type="entry name" value="NaMN_adenylyltr"/>
    <property type="match status" value="1"/>
</dbReference>
<protein>
    <recommendedName>
        <fullName evidence="10">Probable nicotinate-nucleotide adenylyltransferase</fullName>
        <ecNumber evidence="10">2.7.7.18</ecNumber>
    </recommendedName>
    <alternativeName>
        <fullName evidence="10">Deamido-NAD(+) diphosphorylase</fullName>
    </alternativeName>
    <alternativeName>
        <fullName evidence="10">Deamido-NAD(+) pyrophosphorylase</fullName>
    </alternativeName>
    <alternativeName>
        <fullName evidence="10">Nicotinate mononucleotide adenylyltransferase</fullName>
        <shortName evidence="10">NaMN adenylyltransferase</shortName>
    </alternativeName>
</protein>
<sequence length="190" mass="22271">MKIGIFGGGFDPVHIGHIFSIQYILDKKYVDRIIVIPTYRQPLKEEYSTPFGIRLTMATEAFKKFSDVLVSDIEGSLPLPSYTIYTIKKLKENHRNDDLFLIIGEDEAYNIIKWHRYDELKKYVNFIITRRYCKKFEYDRIFFKDAINVDNPVIEISSSLIRGLLKEGVRVDGLVPENVLKIIVNERLYI</sequence>
<evidence type="ECO:0000256" key="8">
    <source>
        <dbReference type="ARBA" id="ARBA00023027"/>
    </source>
</evidence>
<comment type="function">
    <text evidence="1 10">Catalyzes the reversible adenylation of nicotinate mononucleotide (NaMN) to nicotinic acid adenine dinucleotide (NaAD).</text>
</comment>
<comment type="pathway">
    <text evidence="2 10">Cofactor biosynthesis; NAD(+) biosynthesis; deamido-NAD(+) from nicotinate D-ribonucleotide: step 1/1.</text>
</comment>
<evidence type="ECO:0000256" key="10">
    <source>
        <dbReference type="HAMAP-Rule" id="MF_00244"/>
    </source>
</evidence>
<reference evidence="13" key="1">
    <citation type="journal article" date="2015" name="MBio">
        <title>Genome-Resolved Metagenomic Analysis Reveals Roles for Candidate Phyla and Other Microbial Community Members in Biogeochemical Transformations in Oil Reservoirs.</title>
        <authorList>
            <person name="Hu P."/>
            <person name="Tom L."/>
            <person name="Singh A."/>
            <person name="Thomas B.C."/>
            <person name="Baker B.J."/>
            <person name="Piceno Y.M."/>
            <person name="Andersen G.L."/>
            <person name="Banfield J.F."/>
        </authorList>
    </citation>
    <scope>NUCLEOTIDE SEQUENCE [LARGE SCALE GENOMIC DNA]</scope>
</reference>
<proteinExistence type="inferred from homology"/>
<dbReference type="AlphaFoldDB" id="A0A101I1V0"/>
<dbReference type="UniPathway" id="UPA00253">
    <property type="reaction ID" value="UER00332"/>
</dbReference>
<dbReference type="GO" id="GO:0009435">
    <property type="term" value="P:NAD+ biosynthetic process"/>
    <property type="evidence" value="ECO:0007669"/>
    <property type="project" value="UniProtKB-UniRule"/>
</dbReference>
<keyword evidence="5 10" id="KW-0548">Nucleotidyltransferase</keyword>
<feature type="domain" description="Cytidyltransferase-like" evidence="11">
    <location>
        <begin position="5"/>
        <end position="162"/>
    </location>
</feature>
<evidence type="ECO:0000256" key="1">
    <source>
        <dbReference type="ARBA" id="ARBA00002324"/>
    </source>
</evidence>
<organism evidence="12 13">
    <name type="scientific">candidate division TA06 bacterium 34_109</name>
    <dbReference type="NCBI Taxonomy" id="1635277"/>
    <lineage>
        <taxon>Bacteria</taxon>
        <taxon>Bacteria division TA06</taxon>
    </lineage>
</organism>
<dbReference type="PANTHER" id="PTHR39321">
    <property type="entry name" value="NICOTINATE-NUCLEOTIDE ADENYLYLTRANSFERASE-RELATED"/>
    <property type="match status" value="1"/>
</dbReference>
<dbReference type="InterPro" id="IPR004821">
    <property type="entry name" value="Cyt_trans-like"/>
</dbReference>
<keyword evidence="6 10" id="KW-0547">Nucleotide-binding</keyword>
<comment type="similarity">
    <text evidence="10">Belongs to the NadD family.</text>
</comment>
<dbReference type="CDD" id="cd02165">
    <property type="entry name" value="NMNAT"/>
    <property type="match status" value="1"/>
</dbReference>
<evidence type="ECO:0000259" key="11">
    <source>
        <dbReference type="Pfam" id="PF01467"/>
    </source>
</evidence>
<accession>A0A101I1V0</accession>
<dbReference type="EMBL" id="LGGX01000004">
    <property type="protein sequence ID" value="KUK87452.1"/>
    <property type="molecule type" value="Genomic_DNA"/>
</dbReference>
<evidence type="ECO:0000256" key="4">
    <source>
        <dbReference type="ARBA" id="ARBA00022679"/>
    </source>
</evidence>
<dbReference type="GO" id="GO:0004515">
    <property type="term" value="F:nicotinate-nucleotide adenylyltransferase activity"/>
    <property type="evidence" value="ECO:0007669"/>
    <property type="project" value="UniProtKB-UniRule"/>
</dbReference>
<evidence type="ECO:0000256" key="2">
    <source>
        <dbReference type="ARBA" id="ARBA00005019"/>
    </source>
</evidence>
<comment type="caution">
    <text evidence="12">The sequence shown here is derived from an EMBL/GenBank/DDBJ whole genome shotgun (WGS) entry which is preliminary data.</text>
</comment>
<keyword evidence="3 10" id="KW-0662">Pyridine nucleotide biosynthesis</keyword>
<evidence type="ECO:0000256" key="9">
    <source>
        <dbReference type="ARBA" id="ARBA00048721"/>
    </source>
</evidence>
<evidence type="ECO:0000313" key="12">
    <source>
        <dbReference type="EMBL" id="KUK87452.1"/>
    </source>
</evidence>
<gene>
    <name evidence="10" type="primary">nadD</name>
    <name evidence="12" type="ORF">XE03_0619</name>
</gene>
<dbReference type="Proteomes" id="UP000053467">
    <property type="component" value="Unassembled WGS sequence"/>
</dbReference>
<keyword evidence="8 10" id="KW-0520">NAD</keyword>
<dbReference type="SUPFAM" id="SSF52374">
    <property type="entry name" value="Nucleotidylyl transferase"/>
    <property type="match status" value="1"/>
</dbReference>
<keyword evidence="7 10" id="KW-0067">ATP-binding</keyword>
<dbReference type="EC" id="2.7.7.18" evidence="10"/>
<dbReference type="NCBIfam" id="TIGR00482">
    <property type="entry name" value="nicotinate (nicotinamide) nucleotide adenylyltransferase"/>
    <property type="match status" value="1"/>
</dbReference>
<name>A0A101I1V0_UNCT6</name>
<dbReference type="Pfam" id="PF01467">
    <property type="entry name" value="CTP_transf_like"/>
    <property type="match status" value="1"/>
</dbReference>
<dbReference type="InterPro" id="IPR005248">
    <property type="entry name" value="NadD/NMNAT"/>
</dbReference>
<evidence type="ECO:0000256" key="7">
    <source>
        <dbReference type="ARBA" id="ARBA00022840"/>
    </source>
</evidence>
<keyword evidence="4 10" id="KW-0808">Transferase</keyword>
<dbReference type="InterPro" id="IPR014729">
    <property type="entry name" value="Rossmann-like_a/b/a_fold"/>
</dbReference>
<evidence type="ECO:0000256" key="6">
    <source>
        <dbReference type="ARBA" id="ARBA00022741"/>
    </source>
</evidence>